<evidence type="ECO:0000313" key="3">
    <source>
        <dbReference type="Proteomes" id="UP000054270"/>
    </source>
</evidence>
<protein>
    <submittedName>
        <fullName evidence="2">Uncharacterized protein</fullName>
    </submittedName>
</protein>
<sequence length="177" mass="19506">MPPPGTRLACPPRPLSAPRNPDTRHRLLWPRHSLLPSARLFPPALSMTCATPTPPVCGQRRWVIPIHALSLGSPPILRPISVGKHVRHYYERMTGTTHASRSIGCRHGERSSSSPVPAPSRHADARAISPRPPPPRRARVIVSSPSASCPHLTAYSHPSPPRLRVRLPSAAHRTFRR</sequence>
<dbReference type="EMBL" id="KN817562">
    <property type="protein sequence ID" value="KJA20965.1"/>
    <property type="molecule type" value="Genomic_DNA"/>
</dbReference>
<proteinExistence type="predicted"/>
<gene>
    <name evidence="2" type="ORF">HYPSUDRAFT_1089924</name>
</gene>
<reference evidence="3" key="1">
    <citation type="submission" date="2014-04" db="EMBL/GenBank/DDBJ databases">
        <title>Evolutionary Origins and Diversification of the Mycorrhizal Mutualists.</title>
        <authorList>
            <consortium name="DOE Joint Genome Institute"/>
            <consortium name="Mycorrhizal Genomics Consortium"/>
            <person name="Kohler A."/>
            <person name="Kuo A."/>
            <person name="Nagy L.G."/>
            <person name="Floudas D."/>
            <person name="Copeland A."/>
            <person name="Barry K.W."/>
            <person name="Cichocki N."/>
            <person name="Veneault-Fourrey C."/>
            <person name="LaButti K."/>
            <person name="Lindquist E.A."/>
            <person name="Lipzen A."/>
            <person name="Lundell T."/>
            <person name="Morin E."/>
            <person name="Murat C."/>
            <person name="Riley R."/>
            <person name="Ohm R."/>
            <person name="Sun H."/>
            <person name="Tunlid A."/>
            <person name="Henrissat B."/>
            <person name="Grigoriev I.V."/>
            <person name="Hibbett D.S."/>
            <person name="Martin F."/>
        </authorList>
    </citation>
    <scope>NUCLEOTIDE SEQUENCE [LARGE SCALE GENOMIC DNA]</scope>
    <source>
        <strain evidence="3">FD-334 SS-4</strain>
    </source>
</reference>
<keyword evidence="3" id="KW-1185">Reference proteome</keyword>
<feature type="region of interest" description="Disordered" evidence="1">
    <location>
        <begin position="96"/>
        <end position="177"/>
    </location>
</feature>
<dbReference type="Proteomes" id="UP000054270">
    <property type="component" value="Unassembled WGS sequence"/>
</dbReference>
<feature type="region of interest" description="Disordered" evidence="1">
    <location>
        <begin position="1"/>
        <end position="23"/>
    </location>
</feature>
<accession>A0A0D2PM49</accession>
<evidence type="ECO:0000313" key="2">
    <source>
        <dbReference type="EMBL" id="KJA20965.1"/>
    </source>
</evidence>
<name>A0A0D2PM49_HYPSF</name>
<organism evidence="2 3">
    <name type="scientific">Hypholoma sublateritium (strain FD-334 SS-4)</name>
    <dbReference type="NCBI Taxonomy" id="945553"/>
    <lineage>
        <taxon>Eukaryota</taxon>
        <taxon>Fungi</taxon>
        <taxon>Dikarya</taxon>
        <taxon>Basidiomycota</taxon>
        <taxon>Agaricomycotina</taxon>
        <taxon>Agaricomycetes</taxon>
        <taxon>Agaricomycetidae</taxon>
        <taxon>Agaricales</taxon>
        <taxon>Agaricineae</taxon>
        <taxon>Strophariaceae</taxon>
        <taxon>Hypholoma</taxon>
    </lineage>
</organism>
<dbReference type="AlphaFoldDB" id="A0A0D2PM49"/>
<feature type="compositionally biased region" description="Pro residues" evidence="1">
    <location>
        <begin position="1"/>
        <end position="15"/>
    </location>
</feature>
<evidence type="ECO:0000256" key="1">
    <source>
        <dbReference type="SAM" id="MobiDB-lite"/>
    </source>
</evidence>